<keyword evidence="3" id="KW-0378">Hydrolase</keyword>
<evidence type="ECO:0000256" key="2">
    <source>
        <dbReference type="ARBA" id="ARBA00012652"/>
    </source>
</evidence>
<dbReference type="RefSeq" id="XP_016641544.1">
    <property type="nucleotide sequence ID" value="XM_016788745.1"/>
</dbReference>
<dbReference type="InterPro" id="IPR016007">
    <property type="entry name" value="Alpha_rhamnosid"/>
</dbReference>
<gene>
    <name evidence="8" type="ORF">SAPIO_CDS6715</name>
</gene>
<dbReference type="Pfam" id="PF08531">
    <property type="entry name" value="Bac_rhamnosid_N"/>
    <property type="match status" value="1"/>
</dbReference>
<dbReference type="EMBL" id="JOWA01000107">
    <property type="protein sequence ID" value="KEZ41745.1"/>
    <property type="molecule type" value="Genomic_DNA"/>
</dbReference>
<dbReference type="Proteomes" id="UP000028545">
    <property type="component" value="Unassembled WGS sequence"/>
</dbReference>
<evidence type="ECO:0000256" key="1">
    <source>
        <dbReference type="ARBA" id="ARBA00001445"/>
    </source>
</evidence>
<protein>
    <recommendedName>
        <fullName evidence="2">alpha-L-rhamnosidase</fullName>
        <ecNumber evidence="2">3.2.1.40</ecNumber>
    </recommendedName>
</protein>
<keyword evidence="9" id="KW-1185">Reference proteome</keyword>
<dbReference type="EC" id="3.2.1.40" evidence="2"/>
<feature type="domain" description="Alpha-L-rhamnosidase six-hairpin glycosidase" evidence="6">
    <location>
        <begin position="443"/>
        <end position="794"/>
    </location>
</feature>
<dbReference type="InterPro" id="IPR013737">
    <property type="entry name" value="Bac_rhamnosid_N"/>
</dbReference>
<evidence type="ECO:0000259" key="7">
    <source>
        <dbReference type="Pfam" id="PF17390"/>
    </source>
</evidence>
<dbReference type="InterPro" id="IPR008902">
    <property type="entry name" value="Rhamnosid_concanavalin"/>
</dbReference>
<dbReference type="OMA" id="FRDSPEW"/>
<dbReference type="PANTHER" id="PTHR33307:SF6">
    <property type="entry name" value="ALPHA-RHAMNOSIDASE (EUROFUNG)-RELATED"/>
    <property type="match status" value="1"/>
</dbReference>
<dbReference type="InterPro" id="IPR012341">
    <property type="entry name" value="6hp_glycosidase-like_sf"/>
</dbReference>
<dbReference type="PIRSF" id="PIRSF010631">
    <property type="entry name" value="A-rhamnsds"/>
    <property type="match status" value="1"/>
</dbReference>
<feature type="domain" description="Bacterial alpha-L-rhamnosidase N-terminal" evidence="5">
    <location>
        <begin position="149"/>
        <end position="325"/>
    </location>
</feature>
<dbReference type="GO" id="GO:0005975">
    <property type="term" value="P:carbohydrate metabolic process"/>
    <property type="evidence" value="ECO:0007669"/>
    <property type="project" value="InterPro"/>
</dbReference>
<reference evidence="8 9" key="1">
    <citation type="journal article" date="2014" name="Genome Announc.">
        <title>Draft genome sequence of the pathogenic fungus Scedosporium apiospermum.</title>
        <authorList>
            <person name="Vandeputte P."/>
            <person name="Ghamrawi S."/>
            <person name="Rechenmann M."/>
            <person name="Iltis A."/>
            <person name="Giraud S."/>
            <person name="Fleury M."/>
            <person name="Thornton C."/>
            <person name="Delhaes L."/>
            <person name="Meyer W."/>
            <person name="Papon N."/>
            <person name="Bouchara J.P."/>
        </authorList>
    </citation>
    <scope>NUCLEOTIDE SEQUENCE [LARGE SCALE GENOMIC DNA]</scope>
    <source>
        <strain evidence="8 9">IHEM 14462</strain>
    </source>
</reference>
<dbReference type="Gene3D" id="2.60.120.260">
    <property type="entry name" value="Galactose-binding domain-like"/>
    <property type="match status" value="2"/>
</dbReference>
<evidence type="ECO:0000259" key="6">
    <source>
        <dbReference type="Pfam" id="PF17389"/>
    </source>
</evidence>
<dbReference type="InterPro" id="IPR035396">
    <property type="entry name" value="Bac_rhamnosid6H"/>
</dbReference>
<comment type="caution">
    <text evidence="8">The sequence shown here is derived from an EMBL/GenBank/DDBJ whole genome shotgun (WGS) entry which is preliminary data.</text>
</comment>
<organism evidence="8 9">
    <name type="scientific">Pseudallescheria apiosperma</name>
    <name type="common">Scedosporium apiospermum</name>
    <dbReference type="NCBI Taxonomy" id="563466"/>
    <lineage>
        <taxon>Eukaryota</taxon>
        <taxon>Fungi</taxon>
        <taxon>Dikarya</taxon>
        <taxon>Ascomycota</taxon>
        <taxon>Pezizomycotina</taxon>
        <taxon>Sordariomycetes</taxon>
        <taxon>Hypocreomycetidae</taxon>
        <taxon>Microascales</taxon>
        <taxon>Microascaceae</taxon>
        <taxon>Scedosporium</taxon>
    </lineage>
</organism>
<dbReference type="PANTHER" id="PTHR33307">
    <property type="entry name" value="ALPHA-RHAMNOSIDASE (EUROFUNG)"/>
    <property type="match status" value="1"/>
</dbReference>
<dbReference type="InterPro" id="IPR035398">
    <property type="entry name" value="Bac_rhamnosid_C"/>
</dbReference>
<dbReference type="Pfam" id="PF17390">
    <property type="entry name" value="Bac_rhamnosid_C"/>
    <property type="match status" value="1"/>
</dbReference>
<sequence>MASIAGVEFEHYLPANTTGVQETAPRLSWKIVDAPKNFVQTGYEVELREYGLGSDVSLSTATVDSSSSHLVPWPFPNNKLHSRQRISVRIRIKDEHHVFGNWSEASHLEIGLLSRDDWVCQRITAPWAAELPGPNPEDLFRKGFHVSGSVEKARLYVTAQGVYEAEINGRIVGDQFLAPGWTTYSGRIQYQTYDVTANITLGVNCLGIRLAEGWFCGRLGWEGGHRNIWGPHPAIMAQLEVTYVDGTVQVAGTDESWRTAQGPVRLAEIYDGEKYNATLEIPAWSTPTLEEKSIDETKWAPVTVMPPIPDSITLVAGYGEPVRRVQVLKPAGPVIVTPSGKRIIDFGQNLVGNVRLKNVRAPKGHKITLSHAEVLENGELGTRPLRDCKAVDEYTARGDPAGETYEPRFTFHGFRYVQVDGWPGDLDTNSIEAVVCHTDMRPAGSFACSDDLLNKLYENVVWGMRGNFFYVPTDCPQRDERLGWTGDIALFVSTAVLIYHCHGMLRNWLIDLEIEQTILNGVPPMVSPNSTLADQKWCRKVPCAIWHDVTVIAPWTLYQETGDVAILAQQYRSMMTWMNVIPKNKTGATHLWDPRPFQLADWLDPAAPPDQPWKSHTDNKMMANMFLIQSLDLMAKISALLGKESESRHFTQESEAARDEFHDEYVTKNGRIVSDTQATYAVAICFNILKPEQRARAGERLVELVRKNNLRIATGFAGTPFLCEALAATGHVNVAYAMLLEKECPSWLYPVTMGATTMWERWDSMLPDGSINPGEMTSFNHYAFGAVAKFMYERLAGLQRVEPGWTRCRVAPAIGAEFTSASASHLTPNGTISCSWKTSVASTGVETLELDVSVPYGTTAEVVLPSEDGEHAEVVGAGNWSFRTPIRRDYEWPIPALPPKS</sequence>
<dbReference type="SUPFAM" id="SSF48208">
    <property type="entry name" value="Six-hairpin glycosidases"/>
    <property type="match status" value="1"/>
</dbReference>
<evidence type="ECO:0000313" key="8">
    <source>
        <dbReference type="EMBL" id="KEZ41745.1"/>
    </source>
</evidence>
<dbReference type="Gene3D" id="2.60.420.10">
    <property type="entry name" value="Maltose phosphorylase, domain 3"/>
    <property type="match status" value="1"/>
</dbReference>
<dbReference type="KEGG" id="sapo:SAPIO_CDS6715"/>
<dbReference type="Pfam" id="PF25788">
    <property type="entry name" value="Ig_Rha78A_N"/>
    <property type="match status" value="1"/>
</dbReference>
<accession>A0A084G333</accession>
<proteinExistence type="predicted"/>
<comment type="catalytic activity">
    <reaction evidence="1">
        <text>Hydrolysis of terminal non-reducing alpha-L-rhamnose residues in alpha-L-rhamnosides.</text>
        <dbReference type="EC" id="3.2.1.40"/>
    </reaction>
</comment>
<dbReference type="VEuPathDB" id="FungiDB:SAPIO_CDS6715"/>
<dbReference type="AlphaFoldDB" id="A0A084G333"/>
<dbReference type="GeneID" id="27725787"/>
<dbReference type="InterPro" id="IPR008928">
    <property type="entry name" value="6-hairpin_glycosidase_sf"/>
</dbReference>
<dbReference type="HOGENOM" id="CLU_002926_0_0_1"/>
<dbReference type="Gene3D" id="2.60.40.10">
    <property type="entry name" value="Immunoglobulins"/>
    <property type="match status" value="1"/>
</dbReference>
<evidence type="ECO:0000259" key="5">
    <source>
        <dbReference type="Pfam" id="PF08531"/>
    </source>
</evidence>
<evidence type="ECO:0000259" key="4">
    <source>
        <dbReference type="Pfam" id="PF05592"/>
    </source>
</evidence>
<dbReference type="Pfam" id="PF17389">
    <property type="entry name" value="Bac_rhamnosid6H"/>
    <property type="match status" value="1"/>
</dbReference>
<dbReference type="InterPro" id="IPR013783">
    <property type="entry name" value="Ig-like_fold"/>
</dbReference>
<feature type="domain" description="Alpha-L-rhamnosidase C-terminal" evidence="7">
    <location>
        <begin position="797"/>
        <end position="875"/>
    </location>
</feature>
<dbReference type="Gene3D" id="1.50.10.10">
    <property type="match status" value="1"/>
</dbReference>
<dbReference type="OrthoDB" id="10036721at2759"/>
<name>A0A084G333_PSEDA</name>
<feature type="domain" description="Alpha-L-rhamnosidase concanavalin-like" evidence="4">
    <location>
        <begin position="337"/>
        <end position="437"/>
    </location>
</feature>
<dbReference type="GO" id="GO:0030596">
    <property type="term" value="F:alpha-L-rhamnosidase activity"/>
    <property type="evidence" value="ECO:0007669"/>
    <property type="project" value="UniProtKB-EC"/>
</dbReference>
<dbReference type="Pfam" id="PF05592">
    <property type="entry name" value="Bac_rhamnosid"/>
    <property type="match status" value="1"/>
</dbReference>
<evidence type="ECO:0000256" key="3">
    <source>
        <dbReference type="ARBA" id="ARBA00022801"/>
    </source>
</evidence>
<evidence type="ECO:0000313" key="9">
    <source>
        <dbReference type="Proteomes" id="UP000028545"/>
    </source>
</evidence>